<comment type="function">
    <text evidence="5">Involved in the third step of the chorismate pathway, which leads to the biosynthesis of aromatic amino acids. Catalyzes the cis-dehydration of 3-dehydroquinate (DHQ) and introduces the first double bond of the aromatic ring to yield 3-dehydroshikimate.</text>
</comment>
<comment type="caution">
    <text evidence="6">The sequence shown here is derived from an EMBL/GenBank/DDBJ whole genome shotgun (WGS) entry which is preliminary data.</text>
</comment>
<evidence type="ECO:0000256" key="5">
    <source>
        <dbReference type="HAMAP-Rule" id="MF_00214"/>
    </source>
</evidence>
<dbReference type="InterPro" id="IPR018508">
    <property type="entry name" value="3-dehydroquinate_DH_AS"/>
</dbReference>
<dbReference type="Pfam" id="PF01487">
    <property type="entry name" value="DHquinase_I"/>
    <property type="match status" value="1"/>
</dbReference>
<keyword evidence="5" id="KW-0028">Amino-acid biosynthesis</keyword>
<comment type="pathway">
    <text evidence="5">Metabolic intermediate biosynthesis; chorismate biosynthesis; chorismate from D-erythrose 4-phosphate and phosphoenolpyruvate: step 3/7.</text>
</comment>
<evidence type="ECO:0000313" key="7">
    <source>
        <dbReference type="Proteomes" id="UP000461768"/>
    </source>
</evidence>
<feature type="binding site" evidence="5">
    <location>
        <position position="236"/>
    </location>
    <ligand>
        <name>3-dehydroquinate</name>
        <dbReference type="ChEBI" id="CHEBI:32364"/>
    </ligand>
</feature>
<dbReference type="CDD" id="cd00502">
    <property type="entry name" value="DHQase_I"/>
    <property type="match status" value="1"/>
</dbReference>
<evidence type="ECO:0000256" key="4">
    <source>
        <dbReference type="ARBA" id="ARBA00023270"/>
    </source>
</evidence>
<dbReference type="GO" id="GO:0009073">
    <property type="term" value="P:aromatic amino acid family biosynthetic process"/>
    <property type="evidence" value="ECO:0007669"/>
    <property type="project" value="UniProtKB-KW"/>
</dbReference>
<comment type="similarity">
    <text evidence="5">Belongs to the type-I 3-dehydroquinase family.</text>
</comment>
<dbReference type="AlphaFoldDB" id="A0A7V7UDC4"/>
<dbReference type="EMBL" id="WAGX01000003">
    <property type="protein sequence ID" value="KAB1440625.1"/>
    <property type="molecule type" value="Genomic_DNA"/>
</dbReference>
<dbReference type="GO" id="GO:0003855">
    <property type="term" value="F:3-dehydroquinate dehydratase activity"/>
    <property type="evidence" value="ECO:0007669"/>
    <property type="project" value="UniProtKB-UniRule"/>
</dbReference>
<evidence type="ECO:0000256" key="3">
    <source>
        <dbReference type="ARBA" id="ARBA00023239"/>
    </source>
</evidence>
<dbReference type="InterPro" id="IPR013785">
    <property type="entry name" value="Aldolase_TIM"/>
</dbReference>
<evidence type="ECO:0000256" key="2">
    <source>
        <dbReference type="ARBA" id="ARBA00023141"/>
    </source>
</evidence>
<keyword evidence="7" id="KW-1185">Reference proteome</keyword>
<dbReference type="PANTHER" id="PTHR43699">
    <property type="entry name" value="3-DEHYDROQUINATE DEHYDRATASE"/>
    <property type="match status" value="1"/>
</dbReference>
<organism evidence="6 7">
    <name type="scientific">Candidatus Galacturonatibacter soehngenii</name>
    <dbReference type="NCBI Taxonomy" id="2307010"/>
    <lineage>
        <taxon>Bacteria</taxon>
        <taxon>Bacillati</taxon>
        <taxon>Bacillota</taxon>
        <taxon>Clostridia</taxon>
        <taxon>Lachnospirales</taxon>
        <taxon>Lachnospiraceae</taxon>
        <taxon>Candidatus Galacturonatibacter</taxon>
    </lineage>
</organism>
<dbReference type="Proteomes" id="UP000461768">
    <property type="component" value="Unassembled WGS sequence"/>
</dbReference>
<keyword evidence="4 5" id="KW-0704">Schiff base</keyword>
<dbReference type="RefSeq" id="WP_151141301.1">
    <property type="nucleotide sequence ID" value="NZ_WAGX01000003.1"/>
</dbReference>
<sequence>MNTVTVKNVVIGAGIPKICIPIVATAKEDIIKEAKNLLMFPVDIVEWRVDWFEHVEDFEQVIDVLKELNRVLTSIPLLFTFRTIKEGGVKEFETKAYIDLLKSIINTQLIDFIDVEIFTGDNIVQEIINKAHENGVKVIASNHDFKKTPPKEEIVSRLLKMQEIGADIAKIAVMPNSKMDVLVLLEATLEMSEKHADRPIITMSMADLGVISRLSGQVFGSSVTFASAQKASAPGQIPAKQLEEVLHILNQGMKE</sequence>
<comment type="caution">
    <text evidence="5">Lacks conserved residue(s) required for the propagation of feature annotation.</text>
</comment>
<dbReference type="PROSITE" id="PS01028">
    <property type="entry name" value="DEHYDROQUINASE_I"/>
    <property type="match status" value="1"/>
</dbReference>
<dbReference type="OrthoDB" id="9813659at2"/>
<evidence type="ECO:0000313" key="6">
    <source>
        <dbReference type="EMBL" id="KAB1440625.1"/>
    </source>
</evidence>
<dbReference type="Gene3D" id="3.20.20.70">
    <property type="entry name" value="Aldolase class I"/>
    <property type="match status" value="1"/>
</dbReference>
<evidence type="ECO:0000256" key="1">
    <source>
        <dbReference type="ARBA" id="ARBA00001864"/>
    </source>
</evidence>
<dbReference type="GO" id="GO:0046279">
    <property type="term" value="P:3,4-dihydroxybenzoate biosynthetic process"/>
    <property type="evidence" value="ECO:0007669"/>
    <property type="project" value="UniProtKB-ARBA"/>
</dbReference>
<dbReference type="UniPathway" id="UPA00053">
    <property type="reaction ID" value="UER00086"/>
</dbReference>
<dbReference type="NCBIfam" id="TIGR01093">
    <property type="entry name" value="aroD"/>
    <property type="match status" value="1"/>
</dbReference>
<feature type="binding site" evidence="5">
    <location>
        <position position="213"/>
    </location>
    <ligand>
        <name>3-dehydroquinate</name>
        <dbReference type="ChEBI" id="CHEBI:32364"/>
    </ligand>
</feature>
<feature type="binding site" evidence="5">
    <location>
        <position position="82"/>
    </location>
    <ligand>
        <name>3-dehydroquinate</name>
        <dbReference type="ChEBI" id="CHEBI:32364"/>
    </ligand>
</feature>
<comment type="subunit">
    <text evidence="5">Homodimer.</text>
</comment>
<keyword evidence="3 5" id="KW-0456">Lyase</keyword>
<accession>A0A7V7UDC4</accession>
<dbReference type="PANTHER" id="PTHR43699:SF1">
    <property type="entry name" value="3-DEHYDROQUINATE DEHYDRATASE"/>
    <property type="match status" value="1"/>
</dbReference>
<name>A0A7V7UDC4_9FIRM</name>
<gene>
    <name evidence="5" type="primary">aroD</name>
    <name evidence="6" type="ORF">F7O84_02005</name>
</gene>
<dbReference type="HAMAP" id="MF_00214">
    <property type="entry name" value="AroD"/>
    <property type="match status" value="1"/>
</dbReference>
<keyword evidence="2 5" id="KW-0057">Aromatic amino acid biosynthesis</keyword>
<dbReference type="InterPro" id="IPR001381">
    <property type="entry name" value="DHquinase_I"/>
</dbReference>
<protein>
    <recommendedName>
        <fullName evidence="5">3-dehydroquinate dehydratase</fullName>
        <shortName evidence="5">3-dehydroquinase</shortName>
        <ecNumber evidence="5">4.2.1.10</ecNumber>
    </recommendedName>
    <alternativeName>
        <fullName evidence="5">Type I DHQase</fullName>
    </alternativeName>
    <alternativeName>
        <fullName evidence="5">Type I dehydroquinase</fullName>
        <shortName evidence="5">DHQ1</shortName>
    </alternativeName>
</protein>
<proteinExistence type="inferred from homology"/>
<reference evidence="6 7" key="2">
    <citation type="submission" date="2020-02" db="EMBL/GenBank/DDBJ databases">
        <title>Candidatus Galacturonibacter soehngenii shows hetero-acetogenic catabolism of galacturonic acid but lacks a canonical carbon monoxide dehydrogenase/acetyl-CoA synthase complex.</title>
        <authorList>
            <person name="Diender M."/>
            <person name="Stouten G.R."/>
            <person name="Petersen J.F."/>
            <person name="Nielsen P.H."/>
            <person name="Dueholm M.S."/>
            <person name="Pronk J.T."/>
            <person name="Van Loosdrecht M.C.M."/>
        </authorList>
    </citation>
    <scope>NUCLEOTIDE SEQUENCE [LARGE SCALE GENOMIC DNA]</scope>
    <source>
        <strain evidence="6">GalUA</strain>
    </source>
</reference>
<feature type="active site" description="Schiff-base intermediate with substrate" evidence="5">
    <location>
        <position position="170"/>
    </location>
</feature>
<dbReference type="GO" id="GO:0009423">
    <property type="term" value="P:chorismate biosynthetic process"/>
    <property type="evidence" value="ECO:0007669"/>
    <property type="project" value="UniProtKB-UniRule"/>
</dbReference>
<reference evidence="6 7" key="1">
    <citation type="submission" date="2019-09" db="EMBL/GenBank/DDBJ databases">
        <authorList>
            <person name="Valk L.C."/>
        </authorList>
    </citation>
    <scope>NUCLEOTIDE SEQUENCE [LARGE SCALE GENOMIC DNA]</scope>
    <source>
        <strain evidence="6">GalUA</strain>
    </source>
</reference>
<comment type="catalytic activity">
    <reaction evidence="1 5">
        <text>3-dehydroquinate = 3-dehydroshikimate + H2O</text>
        <dbReference type="Rhea" id="RHEA:21096"/>
        <dbReference type="ChEBI" id="CHEBI:15377"/>
        <dbReference type="ChEBI" id="CHEBI:16630"/>
        <dbReference type="ChEBI" id="CHEBI:32364"/>
        <dbReference type="EC" id="4.2.1.10"/>
    </reaction>
</comment>
<feature type="binding site" evidence="5">
    <location>
        <begin position="46"/>
        <end position="48"/>
    </location>
    <ligand>
        <name>3-dehydroquinate</name>
        <dbReference type="ChEBI" id="CHEBI:32364"/>
    </ligand>
</feature>
<dbReference type="EC" id="4.2.1.10" evidence="5"/>
<feature type="binding site" evidence="5">
    <location>
        <position position="232"/>
    </location>
    <ligand>
        <name>3-dehydroquinate</name>
        <dbReference type="ChEBI" id="CHEBI:32364"/>
    </ligand>
</feature>
<dbReference type="SUPFAM" id="SSF51569">
    <property type="entry name" value="Aldolase"/>
    <property type="match status" value="1"/>
</dbReference>
<dbReference type="InterPro" id="IPR050146">
    <property type="entry name" value="Type-I_3-dehydroquinase"/>
</dbReference>
<dbReference type="GO" id="GO:0008652">
    <property type="term" value="P:amino acid biosynthetic process"/>
    <property type="evidence" value="ECO:0007669"/>
    <property type="project" value="UniProtKB-KW"/>
</dbReference>
<dbReference type="FunFam" id="3.20.20.70:FF:000047">
    <property type="entry name" value="3-dehydroquinate dehydratase"/>
    <property type="match status" value="1"/>
</dbReference>
<feature type="active site" description="Proton donor/acceptor" evidence="5">
    <location>
        <position position="143"/>
    </location>
</feature>